<dbReference type="InterPro" id="IPR033916">
    <property type="entry name" value="ML_Npc2-like"/>
</dbReference>
<keyword evidence="5" id="KW-1015">Disulfide bond</keyword>
<evidence type="ECO:0000259" key="7">
    <source>
        <dbReference type="SMART" id="SM00737"/>
    </source>
</evidence>
<keyword evidence="3" id="KW-0964">Secreted</keyword>
<feature type="signal peptide" evidence="6">
    <location>
        <begin position="1"/>
        <end position="18"/>
    </location>
</feature>
<evidence type="ECO:0000256" key="4">
    <source>
        <dbReference type="ARBA" id="ARBA00022729"/>
    </source>
</evidence>
<reference evidence="8" key="1">
    <citation type="submission" date="2020-05" db="UniProtKB">
        <authorList>
            <consortium name="EnsemblMetazoa"/>
        </authorList>
    </citation>
    <scope>IDENTIFICATION</scope>
    <source>
        <strain evidence="8">Aabys</strain>
    </source>
</reference>
<organism evidence="8">
    <name type="scientific">Musca domestica</name>
    <name type="common">House fly</name>
    <dbReference type="NCBI Taxonomy" id="7370"/>
    <lineage>
        <taxon>Eukaryota</taxon>
        <taxon>Metazoa</taxon>
        <taxon>Ecdysozoa</taxon>
        <taxon>Arthropoda</taxon>
        <taxon>Hexapoda</taxon>
        <taxon>Insecta</taxon>
        <taxon>Pterygota</taxon>
        <taxon>Neoptera</taxon>
        <taxon>Endopterygota</taxon>
        <taxon>Diptera</taxon>
        <taxon>Brachycera</taxon>
        <taxon>Muscomorpha</taxon>
        <taxon>Muscoidea</taxon>
        <taxon>Muscidae</taxon>
        <taxon>Musca</taxon>
    </lineage>
</organism>
<dbReference type="PANTHER" id="PTHR11306:SF36">
    <property type="entry name" value="NIEMANN-PICK TYPE C-2C-RELATED"/>
    <property type="match status" value="1"/>
</dbReference>
<evidence type="ECO:0000313" key="8">
    <source>
        <dbReference type="EnsemblMetazoa" id="MDOA001478-PA"/>
    </source>
</evidence>
<comment type="subcellular location">
    <subcellularLocation>
        <location evidence="1">Secreted</location>
    </subcellularLocation>
</comment>
<dbReference type="STRING" id="7370.A0A1I8M5L1"/>
<dbReference type="Gene3D" id="2.60.40.770">
    <property type="match status" value="1"/>
</dbReference>
<dbReference type="InterPro" id="IPR039670">
    <property type="entry name" value="NPC2-like"/>
</dbReference>
<sequence>MKFLFVIVVALMIAGIGATNVKECKKGQPFPLSVDIVGCDEMPCNVVKGTTAVMYVHFVGTKDNIRKLNAVVHATTLGITVKYDLPEDVSNVCDNLMYGATCPIDKTEDVVYAFNFYIDSSYPEISVSVQVSLNDEEDDSIACFVANIKVKRGSTNTPLLENGSA</sequence>
<feature type="domain" description="MD-2-related lipid-recognition" evidence="7">
    <location>
        <begin position="21"/>
        <end position="148"/>
    </location>
</feature>
<proteinExistence type="inferred from homology"/>
<dbReference type="AlphaFoldDB" id="A0A1I8M5L1"/>
<dbReference type="PANTHER" id="PTHR11306">
    <property type="entry name" value="NIEMANN PICK TYPE C2 PROTEIN NPC2-RELATED"/>
    <property type="match status" value="1"/>
</dbReference>
<dbReference type="EnsemblMetazoa" id="MDOA001478-RA">
    <property type="protein sequence ID" value="MDOA001478-PA"/>
    <property type="gene ID" value="MDOA001478"/>
</dbReference>
<evidence type="ECO:0000256" key="2">
    <source>
        <dbReference type="ARBA" id="ARBA00006370"/>
    </source>
</evidence>
<evidence type="ECO:0000256" key="5">
    <source>
        <dbReference type="ARBA" id="ARBA00023157"/>
    </source>
</evidence>
<gene>
    <name evidence="8" type="primary">101892304</name>
</gene>
<evidence type="ECO:0000256" key="6">
    <source>
        <dbReference type="SAM" id="SignalP"/>
    </source>
</evidence>
<dbReference type="GO" id="GO:0032367">
    <property type="term" value="P:intracellular cholesterol transport"/>
    <property type="evidence" value="ECO:0007669"/>
    <property type="project" value="InterPro"/>
</dbReference>
<dbReference type="SUPFAM" id="SSF81296">
    <property type="entry name" value="E set domains"/>
    <property type="match status" value="1"/>
</dbReference>
<comment type="similarity">
    <text evidence="2">Belongs to the NPC2 family.</text>
</comment>
<dbReference type="Pfam" id="PF02221">
    <property type="entry name" value="E1_DerP2_DerF2"/>
    <property type="match status" value="1"/>
</dbReference>
<evidence type="ECO:0000256" key="3">
    <source>
        <dbReference type="ARBA" id="ARBA00022525"/>
    </source>
</evidence>
<protein>
    <recommendedName>
        <fullName evidence="7">MD-2-related lipid-recognition domain-containing protein</fullName>
    </recommendedName>
</protein>
<name>A0A1I8M5L1_MUSDO</name>
<dbReference type="FunFam" id="2.60.40.770:FF:000001">
    <property type="entry name" value="NPC intracellular cholesterol transporter 2"/>
    <property type="match status" value="1"/>
</dbReference>
<dbReference type="VEuPathDB" id="VectorBase:MDOA001478"/>
<evidence type="ECO:0000256" key="1">
    <source>
        <dbReference type="ARBA" id="ARBA00004613"/>
    </source>
</evidence>
<dbReference type="InterPro" id="IPR014756">
    <property type="entry name" value="Ig_E-set"/>
</dbReference>
<dbReference type="CDD" id="cd00916">
    <property type="entry name" value="Npc2_like"/>
    <property type="match status" value="1"/>
</dbReference>
<keyword evidence="4 6" id="KW-0732">Signal</keyword>
<dbReference type="SMART" id="SM00737">
    <property type="entry name" value="ML"/>
    <property type="match status" value="1"/>
</dbReference>
<dbReference type="GO" id="GO:0032934">
    <property type="term" value="F:sterol binding"/>
    <property type="evidence" value="ECO:0007669"/>
    <property type="project" value="InterPro"/>
</dbReference>
<feature type="chain" id="PRO_5044559875" description="MD-2-related lipid-recognition domain-containing protein" evidence="6">
    <location>
        <begin position="19"/>
        <end position="165"/>
    </location>
</feature>
<accession>A0A1I8M5L1</accession>
<dbReference type="InterPro" id="IPR003172">
    <property type="entry name" value="ML_dom"/>
</dbReference>
<dbReference type="GO" id="GO:0005576">
    <property type="term" value="C:extracellular region"/>
    <property type="evidence" value="ECO:0007669"/>
    <property type="project" value="UniProtKB-SubCell"/>
</dbReference>
<dbReference type="VEuPathDB" id="VectorBase:MDOMA2_009579"/>